<reference evidence="1" key="2">
    <citation type="journal article" date="2015" name="Fish Shellfish Immunol.">
        <title>Early steps in the European eel (Anguilla anguilla)-Vibrio vulnificus interaction in the gills: Role of the RtxA13 toxin.</title>
        <authorList>
            <person name="Callol A."/>
            <person name="Pajuelo D."/>
            <person name="Ebbesson L."/>
            <person name="Teles M."/>
            <person name="MacKenzie S."/>
            <person name="Amaro C."/>
        </authorList>
    </citation>
    <scope>NUCLEOTIDE SEQUENCE</scope>
</reference>
<sequence length="18" mass="2091">MPCVRSITEPLSQLELFQ</sequence>
<name>A0A0E9QYX8_ANGAN</name>
<organism evidence="1">
    <name type="scientific">Anguilla anguilla</name>
    <name type="common">European freshwater eel</name>
    <name type="synonym">Muraena anguilla</name>
    <dbReference type="NCBI Taxonomy" id="7936"/>
    <lineage>
        <taxon>Eukaryota</taxon>
        <taxon>Metazoa</taxon>
        <taxon>Chordata</taxon>
        <taxon>Craniata</taxon>
        <taxon>Vertebrata</taxon>
        <taxon>Euteleostomi</taxon>
        <taxon>Actinopterygii</taxon>
        <taxon>Neopterygii</taxon>
        <taxon>Teleostei</taxon>
        <taxon>Anguilliformes</taxon>
        <taxon>Anguillidae</taxon>
        <taxon>Anguilla</taxon>
    </lineage>
</organism>
<protein>
    <submittedName>
        <fullName evidence="1">Uncharacterized protein</fullName>
    </submittedName>
</protein>
<evidence type="ECO:0000313" key="1">
    <source>
        <dbReference type="EMBL" id="JAH21445.1"/>
    </source>
</evidence>
<proteinExistence type="predicted"/>
<accession>A0A0E9QYX8</accession>
<reference evidence="1" key="1">
    <citation type="submission" date="2014-11" db="EMBL/GenBank/DDBJ databases">
        <authorList>
            <person name="Amaro Gonzalez C."/>
        </authorList>
    </citation>
    <scope>NUCLEOTIDE SEQUENCE</scope>
</reference>
<dbReference type="AlphaFoldDB" id="A0A0E9QYX8"/>
<dbReference type="EMBL" id="GBXM01087132">
    <property type="protein sequence ID" value="JAH21445.1"/>
    <property type="molecule type" value="Transcribed_RNA"/>
</dbReference>